<keyword evidence="1" id="KW-0732">Signal</keyword>
<evidence type="ECO:0000256" key="1">
    <source>
        <dbReference type="SAM" id="SignalP"/>
    </source>
</evidence>
<dbReference type="RefSeq" id="WP_406699285.1">
    <property type="nucleotide sequence ID" value="NZ_CP155447.1"/>
</dbReference>
<name>A0AAU7CM87_9BACT</name>
<reference evidence="2" key="1">
    <citation type="submission" date="2024-05" db="EMBL/GenBank/DDBJ databases">
        <title>Planctomycetes of the genus Singulisphaera possess chitinolytic capabilities.</title>
        <authorList>
            <person name="Ivanova A."/>
        </authorList>
    </citation>
    <scope>NUCLEOTIDE SEQUENCE</scope>
    <source>
        <strain evidence="2">Ch08T</strain>
    </source>
</reference>
<accession>A0AAU7CM87</accession>
<organism evidence="2">
    <name type="scientific">Singulisphaera sp. Ch08</name>
    <dbReference type="NCBI Taxonomy" id="3120278"/>
    <lineage>
        <taxon>Bacteria</taxon>
        <taxon>Pseudomonadati</taxon>
        <taxon>Planctomycetota</taxon>
        <taxon>Planctomycetia</taxon>
        <taxon>Isosphaerales</taxon>
        <taxon>Isosphaeraceae</taxon>
        <taxon>Singulisphaera</taxon>
    </lineage>
</organism>
<feature type="chain" id="PRO_5043582564" evidence="1">
    <location>
        <begin position="25"/>
        <end position="199"/>
    </location>
</feature>
<proteinExistence type="predicted"/>
<gene>
    <name evidence="2" type="ORF">V5E97_10465</name>
</gene>
<dbReference type="AlphaFoldDB" id="A0AAU7CM87"/>
<feature type="signal peptide" evidence="1">
    <location>
        <begin position="1"/>
        <end position="24"/>
    </location>
</feature>
<sequence>MTTRRVAFFAISLSLSLGLTLAFAANPRKNVVRPKTTYRTSMSAGRPMRLLDRRAGNLPTREQLVEQATLAFRNKPYQGTSIKPNLRATGDSLEFQRKIATLITKADFLPQARLDQFTWLKQHPEIRINGWTGLIQSVTPTSGGWSVRVAVRPDLDHMGEMRMIFTGDCFFETYLFDGQNIRYVAGESPPVVGQSLIVD</sequence>
<protein>
    <submittedName>
        <fullName evidence="2">Uncharacterized protein</fullName>
    </submittedName>
</protein>
<evidence type="ECO:0000313" key="2">
    <source>
        <dbReference type="EMBL" id="XBH06434.1"/>
    </source>
</evidence>
<dbReference type="EMBL" id="CP155447">
    <property type="protein sequence ID" value="XBH06434.1"/>
    <property type="molecule type" value="Genomic_DNA"/>
</dbReference>